<reference evidence="3 5" key="2">
    <citation type="submission" date="2018-10" db="EMBL/GenBank/DDBJ databases">
        <title>Bradyrhizobium sp. nov., effective nodules isolated from peanut in China.</title>
        <authorList>
            <person name="Li Y."/>
        </authorList>
    </citation>
    <scope>NUCLEOTIDE SEQUENCE [LARGE SCALE GENOMIC DNA]</scope>
    <source>
        <strain evidence="3 5">CCBAU 53426</strain>
    </source>
</reference>
<evidence type="ECO:0000256" key="1">
    <source>
        <dbReference type="SAM" id="SignalP"/>
    </source>
</evidence>
<dbReference type="EMBL" id="RDQZ01000039">
    <property type="protein sequence ID" value="RXH07407.1"/>
    <property type="molecule type" value="Genomic_DNA"/>
</dbReference>
<dbReference type="EMBL" id="CP030053">
    <property type="protein sequence ID" value="QAU45778.1"/>
    <property type="molecule type" value="Genomic_DNA"/>
</dbReference>
<dbReference type="KEGG" id="bgz:XH91_10660"/>
<evidence type="ECO:0000313" key="2">
    <source>
        <dbReference type="EMBL" id="QAU45778.1"/>
    </source>
</evidence>
<name>A0AAE5WZ16_9BRAD</name>
<organism evidence="2 4">
    <name type="scientific">Bradyrhizobium guangzhouense</name>
    <dbReference type="NCBI Taxonomy" id="1325095"/>
    <lineage>
        <taxon>Bacteria</taxon>
        <taxon>Pseudomonadati</taxon>
        <taxon>Pseudomonadota</taxon>
        <taxon>Alphaproteobacteria</taxon>
        <taxon>Hyphomicrobiales</taxon>
        <taxon>Nitrobacteraceae</taxon>
        <taxon>Bradyrhizobium</taxon>
    </lineage>
</organism>
<evidence type="ECO:0000313" key="4">
    <source>
        <dbReference type="Proteomes" id="UP000288972"/>
    </source>
</evidence>
<evidence type="ECO:0000313" key="3">
    <source>
        <dbReference type="EMBL" id="RXH07407.1"/>
    </source>
</evidence>
<protein>
    <submittedName>
        <fullName evidence="2">Uncharacterized protein</fullName>
    </submittedName>
</protein>
<keyword evidence="1" id="KW-0732">Signal</keyword>
<sequence length="72" mass="7772">MQKSLAILGATLITAITLQTAAANDRHHVRKARPAPITQSVRDSNAAMWPSQPSEVDYWRYANGALSAPAGR</sequence>
<feature type="signal peptide" evidence="1">
    <location>
        <begin position="1"/>
        <end position="22"/>
    </location>
</feature>
<gene>
    <name evidence="3" type="ORF">EAS56_32560</name>
    <name evidence="2" type="ORF">XH91_10660</name>
</gene>
<dbReference type="AlphaFoldDB" id="A0AAE5WZ16"/>
<feature type="chain" id="PRO_5041910746" evidence="1">
    <location>
        <begin position="23"/>
        <end position="72"/>
    </location>
</feature>
<reference evidence="2 4" key="1">
    <citation type="submission" date="2018-06" db="EMBL/GenBank/DDBJ databases">
        <title>Comparative genomics of rhizobia nodulating Arachis hypogaea in China.</title>
        <authorList>
            <person name="Li Y."/>
        </authorList>
    </citation>
    <scope>NUCLEOTIDE SEQUENCE [LARGE SCALE GENOMIC DNA]</scope>
    <source>
        <strain evidence="2 4">CCBAU 51670</strain>
    </source>
</reference>
<keyword evidence="5" id="KW-1185">Reference proteome</keyword>
<accession>A0AAE5WZ16</accession>
<dbReference type="Proteomes" id="UP000290401">
    <property type="component" value="Unassembled WGS sequence"/>
</dbReference>
<dbReference type="RefSeq" id="WP_128950560.1">
    <property type="nucleotide sequence ID" value="NZ_CP030053.1"/>
</dbReference>
<proteinExistence type="predicted"/>
<dbReference type="Proteomes" id="UP000288972">
    <property type="component" value="Chromosome"/>
</dbReference>
<evidence type="ECO:0000313" key="5">
    <source>
        <dbReference type="Proteomes" id="UP000290401"/>
    </source>
</evidence>